<comment type="subcellular location">
    <subcellularLocation>
        <location evidence="1">Mitochondrion outer membrane</location>
        <topology evidence="1">Peripheral membrane protein</topology>
    </subcellularLocation>
    <subcellularLocation>
        <location evidence="2 16">Secreted</location>
    </subcellularLocation>
</comment>
<dbReference type="SMART" id="SM00085">
    <property type="entry name" value="PA2c"/>
    <property type="match status" value="1"/>
</dbReference>
<comment type="cofactor">
    <cofactor evidence="13">
        <name>Ca(2+)</name>
        <dbReference type="ChEBI" id="CHEBI:29108"/>
    </cofactor>
    <text evidence="13">Binds 1 Ca(2+) ion per subunit.</text>
</comment>
<evidence type="ECO:0000256" key="7">
    <source>
        <dbReference type="ARBA" id="ARBA00036719"/>
    </source>
</evidence>
<evidence type="ECO:0000256" key="9">
    <source>
        <dbReference type="ARBA" id="ARBA00048080"/>
    </source>
</evidence>
<comment type="similarity">
    <text evidence="3 15">Belongs to the phospholipase A2 family.</text>
</comment>
<keyword evidence="13 16" id="KW-0106">Calcium</keyword>
<evidence type="ECO:0000256" key="8">
    <source>
        <dbReference type="ARBA" id="ARBA00036775"/>
    </source>
</evidence>
<feature type="binding site" evidence="13">
    <location>
        <position position="41"/>
    </location>
    <ligand>
        <name>Ca(2+)</name>
        <dbReference type="ChEBI" id="CHEBI:29108"/>
    </ligand>
</feature>
<keyword evidence="16" id="KW-0443">Lipid metabolism</keyword>
<comment type="catalytic activity">
    <reaction evidence="11">
        <text>1-hexadecanoyl-2-(9Z-octadecenoyl)-sn-glycero-3-phosphoethanolamine + H2O = 1-hexadecanoyl-sn-glycero-3-phosphoethanolamine + (9Z)-octadecenoate + H(+)</text>
        <dbReference type="Rhea" id="RHEA:40911"/>
        <dbReference type="ChEBI" id="CHEBI:15377"/>
        <dbReference type="ChEBI" id="CHEBI:15378"/>
        <dbReference type="ChEBI" id="CHEBI:30823"/>
        <dbReference type="ChEBI" id="CHEBI:73004"/>
        <dbReference type="ChEBI" id="CHEBI:73007"/>
    </reaction>
    <physiologicalReaction direction="left-to-right" evidence="11">
        <dbReference type="Rhea" id="RHEA:40912"/>
    </physiologicalReaction>
</comment>
<dbReference type="GO" id="GO:0046470">
    <property type="term" value="P:phosphatidylcholine metabolic process"/>
    <property type="evidence" value="ECO:0000318"/>
    <property type="project" value="GO_Central"/>
</dbReference>
<organism evidence="18 19">
    <name type="scientific">Ornithorhynchus anatinus</name>
    <name type="common">Duckbill platypus</name>
    <dbReference type="NCBI Taxonomy" id="9258"/>
    <lineage>
        <taxon>Eukaryota</taxon>
        <taxon>Metazoa</taxon>
        <taxon>Chordata</taxon>
        <taxon>Craniata</taxon>
        <taxon>Vertebrata</taxon>
        <taxon>Euteleostomi</taxon>
        <taxon>Mammalia</taxon>
        <taxon>Monotremata</taxon>
        <taxon>Ornithorhynchidae</taxon>
        <taxon>Ornithorhynchus</taxon>
    </lineage>
</organism>
<keyword evidence="19" id="KW-1185">Reference proteome</keyword>
<dbReference type="GO" id="GO:0042742">
    <property type="term" value="P:defense response to bacterium"/>
    <property type="evidence" value="ECO:0007669"/>
    <property type="project" value="UniProtKB-KW"/>
</dbReference>
<dbReference type="HOGENOM" id="CLU_2533389_0_0_1"/>
<keyword evidence="5" id="KW-0929">Antimicrobial</keyword>
<evidence type="ECO:0000256" key="4">
    <source>
        <dbReference type="ARBA" id="ARBA00022525"/>
    </source>
</evidence>
<keyword evidence="4 16" id="KW-0964">Secreted</keyword>
<dbReference type="GO" id="GO:0050482">
    <property type="term" value="P:arachidonate secretion"/>
    <property type="evidence" value="ECO:0007669"/>
    <property type="project" value="InterPro"/>
</dbReference>
<dbReference type="InterPro" id="IPR016090">
    <property type="entry name" value="PLA2-like_dom"/>
</dbReference>
<dbReference type="Bgee" id="ENSOANG00000029118">
    <property type="expression patterns" value="Expressed in testis and 2 other cell types or tissues"/>
</dbReference>
<dbReference type="InterPro" id="IPR033113">
    <property type="entry name" value="PLA2_histidine"/>
</dbReference>
<dbReference type="InterPro" id="IPR036444">
    <property type="entry name" value="PLipase_A2_dom_sf"/>
</dbReference>
<dbReference type="GeneTree" id="ENSGT00940000155096"/>
<comment type="catalytic activity">
    <reaction evidence="12">
        <text>1-hexadecanoyl-2-(9Z-octadecenoyl)-sn-glycero-3-phosphoglycerol + H2O = 1-hexadecanoyl-sn-glycero-3-phosphoglycerol + (9Z)-octadecenoate + H(+)</text>
        <dbReference type="Rhea" id="RHEA:44524"/>
        <dbReference type="ChEBI" id="CHEBI:15377"/>
        <dbReference type="ChEBI" id="CHEBI:15378"/>
        <dbReference type="ChEBI" id="CHEBI:30823"/>
        <dbReference type="ChEBI" id="CHEBI:84472"/>
        <dbReference type="ChEBI" id="CHEBI:84475"/>
    </reaction>
    <physiologicalReaction direction="left-to-right" evidence="12">
        <dbReference type="Rhea" id="RHEA:44525"/>
    </physiologicalReaction>
</comment>
<dbReference type="STRING" id="9258.ENSOANP00000030103"/>
<evidence type="ECO:0000256" key="1">
    <source>
        <dbReference type="ARBA" id="ARBA00004450"/>
    </source>
</evidence>
<dbReference type="PROSITE" id="PS00118">
    <property type="entry name" value="PA2_HIS"/>
    <property type="match status" value="1"/>
</dbReference>
<dbReference type="GO" id="GO:0005509">
    <property type="term" value="F:calcium ion binding"/>
    <property type="evidence" value="ECO:0000318"/>
    <property type="project" value="GO_Central"/>
</dbReference>
<comment type="catalytic activity">
    <reaction evidence="16">
        <text>a 1,2-diacyl-sn-glycero-3-phosphocholine + H2O = a 1-acyl-sn-glycero-3-phosphocholine + a fatty acid + H(+)</text>
        <dbReference type="Rhea" id="RHEA:15801"/>
        <dbReference type="ChEBI" id="CHEBI:15377"/>
        <dbReference type="ChEBI" id="CHEBI:15378"/>
        <dbReference type="ChEBI" id="CHEBI:28868"/>
        <dbReference type="ChEBI" id="CHEBI:57643"/>
        <dbReference type="ChEBI" id="CHEBI:58168"/>
        <dbReference type="EC" id="3.1.1.4"/>
    </reaction>
</comment>
<keyword evidence="6 14" id="KW-1015">Disulfide bond</keyword>
<evidence type="ECO:0000256" key="12">
    <source>
        <dbReference type="ARBA" id="ARBA00049282"/>
    </source>
</evidence>
<evidence type="ECO:0000256" key="13">
    <source>
        <dbReference type="PIRSR" id="PIRSR601211-2"/>
    </source>
</evidence>
<dbReference type="GO" id="GO:0005543">
    <property type="term" value="F:phospholipid binding"/>
    <property type="evidence" value="ECO:0000318"/>
    <property type="project" value="GO_Central"/>
</dbReference>
<evidence type="ECO:0000256" key="5">
    <source>
        <dbReference type="ARBA" id="ARBA00022638"/>
    </source>
</evidence>
<evidence type="ECO:0000259" key="17">
    <source>
        <dbReference type="SMART" id="SM00085"/>
    </source>
</evidence>
<reference evidence="18 19" key="1">
    <citation type="journal article" date="2008" name="Nature">
        <title>Genome analysis of the platypus reveals unique signatures of evolution.</title>
        <authorList>
            <person name="Warren W.C."/>
            <person name="Hillier L.W."/>
            <person name="Marshall Graves J.A."/>
            <person name="Birney E."/>
            <person name="Ponting C.P."/>
            <person name="Grutzner F."/>
            <person name="Belov K."/>
            <person name="Miller W."/>
            <person name="Clarke L."/>
            <person name="Chinwalla A.T."/>
            <person name="Yang S.P."/>
            <person name="Heger A."/>
            <person name="Locke D.P."/>
            <person name="Miethke P."/>
            <person name="Waters P.D."/>
            <person name="Veyrunes F."/>
            <person name="Fulton L."/>
            <person name="Fulton B."/>
            <person name="Graves T."/>
            <person name="Wallis J."/>
            <person name="Puente X.S."/>
            <person name="Lopez-Otin C."/>
            <person name="Ordonez G.R."/>
            <person name="Eichler E.E."/>
            <person name="Chen L."/>
            <person name="Cheng Z."/>
            <person name="Deakin J.E."/>
            <person name="Alsop A."/>
            <person name="Thompson K."/>
            <person name="Kirby P."/>
            <person name="Papenfuss A.T."/>
            <person name="Wakefield M.J."/>
            <person name="Olender T."/>
            <person name="Lancet D."/>
            <person name="Huttley G.A."/>
            <person name="Smit A.F."/>
            <person name="Pask A."/>
            <person name="Temple-Smith P."/>
            <person name="Batzer M.A."/>
            <person name="Walker J.A."/>
            <person name="Konkel M.K."/>
            <person name="Harris R.S."/>
            <person name="Whittington C.M."/>
            <person name="Wong E.S."/>
            <person name="Gemmell N.J."/>
            <person name="Buschiazzo E."/>
            <person name="Vargas Jentzsch I.M."/>
            <person name="Merkel A."/>
            <person name="Schmitz J."/>
            <person name="Zemann A."/>
            <person name="Churakov G."/>
            <person name="Kriegs J.O."/>
            <person name="Brosius J."/>
            <person name="Murchison E.P."/>
            <person name="Sachidanandam R."/>
            <person name="Smith C."/>
            <person name="Hannon G.J."/>
            <person name="Tsend-Ayush E."/>
            <person name="McMillan D."/>
            <person name="Attenborough R."/>
            <person name="Rens W."/>
            <person name="Ferguson-Smith M."/>
            <person name="Lefevre C.M."/>
            <person name="Sharp J.A."/>
            <person name="Nicholas K.R."/>
            <person name="Ray D.A."/>
            <person name="Kube M."/>
            <person name="Reinhardt R."/>
            <person name="Pringle T.H."/>
            <person name="Taylor J."/>
            <person name="Jones R.C."/>
            <person name="Nixon B."/>
            <person name="Dacheux J.L."/>
            <person name="Niwa H."/>
            <person name="Sekita Y."/>
            <person name="Huang X."/>
            <person name="Stark A."/>
            <person name="Kheradpour P."/>
            <person name="Kellis M."/>
            <person name="Flicek P."/>
            <person name="Chen Y."/>
            <person name="Webber C."/>
            <person name="Hardison R."/>
            <person name="Nelson J."/>
            <person name="Hallsworth-Pepin K."/>
            <person name="Delehaunty K."/>
            <person name="Markovic C."/>
            <person name="Minx P."/>
            <person name="Feng Y."/>
            <person name="Kremitzki C."/>
            <person name="Mitreva M."/>
            <person name="Glasscock J."/>
            <person name="Wylie T."/>
            <person name="Wohldmann P."/>
            <person name="Thiru P."/>
            <person name="Nhan M.N."/>
            <person name="Pohl C.S."/>
            <person name="Smith S.M."/>
            <person name="Hou S."/>
            <person name="Nefedov M."/>
            <person name="de Jong P.J."/>
            <person name="Renfree M.B."/>
            <person name="Mardis E.R."/>
            <person name="Wilson R.K."/>
        </authorList>
    </citation>
    <scope>NUCLEOTIDE SEQUENCE [LARGE SCALE GENOMIC DNA]</scope>
    <source>
        <strain evidence="18 19">Glennie</strain>
    </source>
</reference>
<evidence type="ECO:0000313" key="19">
    <source>
        <dbReference type="Proteomes" id="UP000002279"/>
    </source>
</evidence>
<dbReference type="Proteomes" id="UP000002279">
    <property type="component" value="Chromosome 5"/>
</dbReference>
<dbReference type="CDD" id="cd00125">
    <property type="entry name" value="PLA2c"/>
    <property type="match status" value="1"/>
</dbReference>
<dbReference type="GO" id="GO:0005741">
    <property type="term" value="C:mitochondrial outer membrane"/>
    <property type="evidence" value="ECO:0007669"/>
    <property type="project" value="UniProtKB-SubCell"/>
</dbReference>
<dbReference type="PANTHER" id="PTHR11716">
    <property type="entry name" value="PHOSPHOLIPASE A2 FAMILY MEMBER"/>
    <property type="match status" value="1"/>
</dbReference>
<dbReference type="SUPFAM" id="SSF48619">
    <property type="entry name" value="Phospholipase A2, PLA2"/>
    <property type="match status" value="1"/>
</dbReference>
<evidence type="ECO:0000256" key="2">
    <source>
        <dbReference type="ARBA" id="ARBA00004613"/>
    </source>
</evidence>
<comment type="catalytic activity">
    <reaction evidence="8">
        <text>a 1,2-diacyl-sn-glycero-3-phosphoethanolamine + H2O = a 1-acyl-sn-glycero-3-phosphoethanolamine + a fatty acid + H(+)</text>
        <dbReference type="Rhea" id="RHEA:44604"/>
        <dbReference type="ChEBI" id="CHEBI:15377"/>
        <dbReference type="ChEBI" id="CHEBI:15378"/>
        <dbReference type="ChEBI" id="CHEBI:28868"/>
        <dbReference type="ChEBI" id="CHEBI:64381"/>
        <dbReference type="ChEBI" id="CHEBI:64612"/>
    </reaction>
    <physiologicalReaction direction="left-to-right" evidence="8">
        <dbReference type="Rhea" id="RHEA:44605"/>
    </physiologicalReaction>
</comment>
<dbReference type="InterPro" id="IPR001211">
    <property type="entry name" value="PLA2"/>
</dbReference>
<dbReference type="AlphaFoldDB" id="K7E996"/>
<evidence type="ECO:0000256" key="16">
    <source>
        <dbReference type="RuleBase" id="RU361236"/>
    </source>
</evidence>
<dbReference type="PROSITE" id="PS51257">
    <property type="entry name" value="PROKAR_LIPOPROTEIN"/>
    <property type="match status" value="1"/>
</dbReference>
<evidence type="ECO:0000256" key="11">
    <source>
        <dbReference type="ARBA" id="ARBA00048613"/>
    </source>
</evidence>
<dbReference type="Gene3D" id="1.20.90.10">
    <property type="entry name" value="Phospholipase A2 domain"/>
    <property type="match status" value="1"/>
</dbReference>
<dbReference type="Pfam" id="PF00068">
    <property type="entry name" value="Phospholip_A2_1"/>
    <property type="match status" value="1"/>
</dbReference>
<proteinExistence type="inferred from homology"/>
<dbReference type="PRINTS" id="PR00389">
    <property type="entry name" value="PHPHLIPASEA2"/>
</dbReference>
<feature type="binding site" evidence="13">
    <location>
        <position position="24"/>
    </location>
    <ligand>
        <name>Ca(2+)</name>
        <dbReference type="ChEBI" id="CHEBI:29108"/>
    </ligand>
</feature>
<evidence type="ECO:0000313" key="18">
    <source>
        <dbReference type="Ensembl" id="ENSOANP00000030103.2"/>
    </source>
</evidence>
<feature type="disulfide bond" evidence="14">
    <location>
        <begin position="21"/>
        <end position="37"/>
    </location>
</feature>
<reference evidence="18" key="2">
    <citation type="submission" date="2025-08" db="UniProtKB">
        <authorList>
            <consortium name="Ensembl"/>
        </authorList>
    </citation>
    <scope>IDENTIFICATION</scope>
    <source>
        <strain evidence="18">Glennie</strain>
    </source>
</reference>
<keyword evidence="5" id="KW-0081">Bacteriolytic enzyme</keyword>
<dbReference type="InParanoid" id="K7E996"/>
<keyword evidence="13" id="KW-0479">Metal-binding</keyword>
<accession>K7E996</accession>
<reference evidence="18" key="3">
    <citation type="submission" date="2025-09" db="UniProtKB">
        <authorList>
            <consortium name="Ensembl"/>
        </authorList>
    </citation>
    <scope>IDENTIFICATION</scope>
    <source>
        <strain evidence="18">Glennie</strain>
    </source>
</reference>
<comment type="catalytic activity">
    <reaction evidence="10">
        <text>1-hexadecanoyl-2-(5Z,8Z,11Z,14Z-eicosatetraenoyl)-sn-glycero-3-phosphoethanolamine + H2O = 1-hexadecanoyl-sn-glycero-3-phosphoethanolamine + (5Z,8Z,11Z,14Z)-eicosatetraenoate + H(+)</text>
        <dbReference type="Rhea" id="RHEA:40431"/>
        <dbReference type="ChEBI" id="CHEBI:15377"/>
        <dbReference type="ChEBI" id="CHEBI:15378"/>
        <dbReference type="ChEBI" id="CHEBI:32395"/>
        <dbReference type="ChEBI" id="CHEBI:73004"/>
        <dbReference type="ChEBI" id="CHEBI:73009"/>
    </reaction>
    <physiologicalReaction direction="left-to-right" evidence="10">
        <dbReference type="Rhea" id="RHEA:40432"/>
    </physiologicalReaction>
</comment>
<evidence type="ECO:0000256" key="15">
    <source>
        <dbReference type="RuleBase" id="RU003654"/>
    </source>
</evidence>
<dbReference type="GO" id="GO:0031640">
    <property type="term" value="P:killing of cells of another organism"/>
    <property type="evidence" value="ECO:0007669"/>
    <property type="project" value="UniProtKB-KW"/>
</dbReference>
<dbReference type="eggNOG" id="KOG4087">
    <property type="taxonomic scope" value="Eukaryota"/>
</dbReference>
<dbReference type="GO" id="GO:0046471">
    <property type="term" value="P:phosphatidylglycerol metabolic process"/>
    <property type="evidence" value="ECO:0000318"/>
    <property type="project" value="GO_Central"/>
</dbReference>
<evidence type="ECO:0000256" key="10">
    <source>
        <dbReference type="ARBA" id="ARBA00048541"/>
    </source>
</evidence>
<sequence length="116" mass="12979">MIRQTTGKNPIIQYSFYGCYCGIGGKGEPKDATDRCCQAHDCCYGGLISHRCWTFWDRYRYSYTRGVIRCGESPSSLPTQSSSPGPSLSSVQSYLLSAYYVQSTVLSAWNVQFGNR</sequence>
<evidence type="ECO:0000256" key="14">
    <source>
        <dbReference type="PIRSR" id="PIRSR601211-3"/>
    </source>
</evidence>
<feature type="binding site" evidence="13">
    <location>
        <position position="22"/>
    </location>
    <ligand>
        <name>Ca(2+)</name>
        <dbReference type="ChEBI" id="CHEBI:29108"/>
    </ligand>
</feature>
<evidence type="ECO:0000256" key="3">
    <source>
        <dbReference type="ARBA" id="ARBA00007056"/>
    </source>
</evidence>
<feature type="binding site" evidence="13">
    <location>
        <position position="20"/>
    </location>
    <ligand>
        <name>Ca(2+)</name>
        <dbReference type="ChEBI" id="CHEBI:29108"/>
    </ligand>
</feature>
<comment type="catalytic activity">
    <reaction evidence="9">
        <text>1,2-dihexadecanoyl-sn-glycero-3-phospho-(1'-sn-glycerol) + H2O = 1-hexadecanoyl-sn-glycero-3-phospho-(1'-sn-glycerol) + hexadecanoate + H(+)</text>
        <dbReference type="Rhea" id="RHEA:45472"/>
        <dbReference type="ChEBI" id="CHEBI:7896"/>
        <dbReference type="ChEBI" id="CHEBI:15377"/>
        <dbReference type="ChEBI" id="CHEBI:15378"/>
        <dbReference type="ChEBI" id="CHEBI:72829"/>
        <dbReference type="ChEBI" id="CHEBI:75158"/>
    </reaction>
    <physiologicalReaction direction="left-to-right" evidence="9">
        <dbReference type="Rhea" id="RHEA:45473"/>
    </physiologicalReaction>
</comment>
<dbReference type="OMA" id="CAGHHAG"/>
<name>K7E996_ORNAN</name>
<protein>
    <recommendedName>
        <fullName evidence="16">Phospholipase A2</fullName>
        <ecNumber evidence="16">3.1.1.4</ecNumber>
    </recommendedName>
</protein>
<dbReference type="EC" id="3.1.1.4" evidence="16"/>
<dbReference type="Ensembl" id="ENSOANT00000039346.2">
    <property type="protein sequence ID" value="ENSOANP00000030103.2"/>
    <property type="gene ID" value="ENSOANG00000029118.2"/>
</dbReference>
<dbReference type="GO" id="GO:0016042">
    <property type="term" value="P:lipid catabolic process"/>
    <property type="evidence" value="ECO:0007669"/>
    <property type="project" value="InterPro"/>
</dbReference>
<evidence type="ECO:0000256" key="6">
    <source>
        <dbReference type="ARBA" id="ARBA00023157"/>
    </source>
</evidence>
<dbReference type="GO" id="GO:0005576">
    <property type="term" value="C:extracellular region"/>
    <property type="evidence" value="ECO:0007669"/>
    <property type="project" value="UniProtKB-SubCell"/>
</dbReference>
<comment type="catalytic activity">
    <reaction evidence="7">
        <text>1-hexadecanoyl-2-(4Z,7Z,10Z,13Z,16Z,19Z-docosahexaenoyl)-sn-glycero-3-phosphocholine + H2O = (4Z,7Z,10Z,13Z,16Z,19Z)-docosahexaenoate + 1-hexadecanoyl-sn-glycero-3-phosphocholine + H(+)</text>
        <dbReference type="Rhea" id="RHEA:41231"/>
        <dbReference type="ChEBI" id="CHEBI:15377"/>
        <dbReference type="ChEBI" id="CHEBI:15378"/>
        <dbReference type="ChEBI" id="CHEBI:72998"/>
        <dbReference type="ChEBI" id="CHEBI:74963"/>
        <dbReference type="ChEBI" id="CHEBI:77016"/>
    </reaction>
    <physiologicalReaction direction="left-to-right" evidence="7">
        <dbReference type="Rhea" id="RHEA:41232"/>
    </physiologicalReaction>
</comment>
<feature type="domain" description="Phospholipase A2-like central" evidence="17">
    <location>
        <begin position="1"/>
        <end position="112"/>
    </location>
</feature>
<dbReference type="GO" id="GO:0047498">
    <property type="term" value="F:calcium-dependent phospholipase A2 activity"/>
    <property type="evidence" value="ECO:0000318"/>
    <property type="project" value="GO_Central"/>
</dbReference>
<keyword evidence="16" id="KW-0378">Hydrolase</keyword>
<dbReference type="PANTHER" id="PTHR11716:SF9">
    <property type="entry name" value="PHOSPHOLIPASE A2, MEMBRANE ASSOCIATED"/>
    <property type="match status" value="1"/>
</dbReference>
<dbReference type="GO" id="GO:0042130">
    <property type="term" value="P:negative regulation of T cell proliferation"/>
    <property type="evidence" value="ECO:0000318"/>
    <property type="project" value="GO_Central"/>
</dbReference>